<feature type="coiled-coil region" evidence="1">
    <location>
        <begin position="666"/>
        <end position="721"/>
    </location>
</feature>
<dbReference type="PANTHER" id="PTHR46082">
    <property type="entry name" value="ATP/GTP-BINDING PROTEIN-RELATED"/>
    <property type="match status" value="1"/>
</dbReference>
<keyword evidence="4" id="KW-1185">Reference proteome</keyword>
<dbReference type="RefSeq" id="WP_380641630.1">
    <property type="nucleotide sequence ID" value="NZ_JBHSQO010000052.1"/>
</dbReference>
<evidence type="ECO:0000313" key="4">
    <source>
        <dbReference type="Proteomes" id="UP001596220"/>
    </source>
</evidence>
<proteinExistence type="predicted"/>
<dbReference type="Pfam" id="PF13374">
    <property type="entry name" value="TPR_10"/>
    <property type="match status" value="4"/>
</dbReference>
<gene>
    <name evidence="3" type="ORF">ACFP3R_32185</name>
</gene>
<dbReference type="Gene3D" id="1.25.40.10">
    <property type="entry name" value="Tetratricopeptide repeat domain"/>
    <property type="match status" value="2"/>
</dbReference>
<keyword evidence="1" id="KW-0175">Coiled coil</keyword>
<evidence type="ECO:0000256" key="1">
    <source>
        <dbReference type="SAM" id="Coils"/>
    </source>
</evidence>
<dbReference type="InterPro" id="IPR027417">
    <property type="entry name" value="P-loop_NTPase"/>
</dbReference>
<dbReference type="Proteomes" id="UP001596220">
    <property type="component" value="Unassembled WGS sequence"/>
</dbReference>
<sequence>MTRGTPRQSAHAAERSSVTQAGRDIVTIHNTTPPPDLTRMVSVEPPWDRLDHDVRGRTSLVDHLARMTADGTGQLIVVHGGGGYGKTTLALHFAARMRERGVTVWWVPAHDESGVATGMREVCSRVGVSPEHIQAAWTGQTSAPDLLWRSLADLPHPWLLVVDNADDPELVVSTRSTRHTGPSWLRSTKGSNGSVLITSRDGRRQAWGPHASLLPVPALDPDHGARVLLDLTRRDAGQFAAARAVADRLGGLPLALRLAGLHSARMATAPPLPGLKPVRNFDDYLASLDEHFVNTVEAASPHPSERREPRELITETWELSLEALRQRGHTEARTVLRLLSCFAHSRIPYRLLDARVMATSPLFTGITPEKLLTLLQALAELGLTEQTRGPHQSPELQAADLVLHPVVRESNRHHRDVVDNLAEYAKVTGALLDSATRDLDHEDSTTWAQWQALAPHCTAPLRLWEEAGTEAPDHADHIRVAALSTFRCGRFLYQCGLYSQAEHELTAALEPQHKILGDTHPDTVRTRVTLASVLTTEAKFDAADTEFHTALTIQTKLLGHAHPDTLDTRSRRAVALRARDRLTEAEAEFRAVLNHQVTILGAEHRQTLDTKNRLAHLMHLQGKAEEAEAGFRAVLAAREIVLGRHHINTLDSRSELASLLHVRGDLADAEAEYHRLLADEREALGEDHPKTLIAYSHLAMLRHDQNKIDGLEQLYEEVLDKQKRVLGPTHIHTLATRHRLAKFHFENSRLETARQEFEDVLHEKTEILGEEHHATLITREYRALTLAALGNTQTAIEELKLLLTIRLRTTGKNHPLTSATRANLAAVSNRSDTNRKLDAEIL</sequence>
<dbReference type="Gene3D" id="3.40.50.300">
    <property type="entry name" value="P-loop containing nucleotide triphosphate hydrolases"/>
    <property type="match status" value="1"/>
</dbReference>
<feature type="region of interest" description="Disordered" evidence="2">
    <location>
        <begin position="1"/>
        <end position="35"/>
    </location>
</feature>
<dbReference type="EMBL" id="JBHSQO010000052">
    <property type="protein sequence ID" value="MFC6093950.1"/>
    <property type="molecule type" value="Genomic_DNA"/>
</dbReference>
<accession>A0ABW1PG18</accession>
<protein>
    <submittedName>
        <fullName evidence="3">Tetratricopeptide repeat protein</fullName>
    </submittedName>
</protein>
<dbReference type="PANTHER" id="PTHR46082:SF6">
    <property type="entry name" value="AAA+ ATPASE DOMAIN-CONTAINING PROTEIN-RELATED"/>
    <property type="match status" value="1"/>
</dbReference>
<evidence type="ECO:0000256" key="2">
    <source>
        <dbReference type="SAM" id="MobiDB-lite"/>
    </source>
</evidence>
<name>A0ABW1PG18_9PSEU</name>
<dbReference type="SUPFAM" id="SSF48452">
    <property type="entry name" value="TPR-like"/>
    <property type="match status" value="2"/>
</dbReference>
<organism evidence="3 4">
    <name type="scientific">Saccharothrix lopnurensis</name>
    <dbReference type="NCBI Taxonomy" id="1670621"/>
    <lineage>
        <taxon>Bacteria</taxon>
        <taxon>Bacillati</taxon>
        <taxon>Actinomycetota</taxon>
        <taxon>Actinomycetes</taxon>
        <taxon>Pseudonocardiales</taxon>
        <taxon>Pseudonocardiaceae</taxon>
        <taxon>Saccharothrix</taxon>
    </lineage>
</organism>
<dbReference type="SUPFAM" id="SSF52540">
    <property type="entry name" value="P-loop containing nucleoside triphosphate hydrolases"/>
    <property type="match status" value="1"/>
</dbReference>
<evidence type="ECO:0000313" key="3">
    <source>
        <dbReference type="EMBL" id="MFC6093950.1"/>
    </source>
</evidence>
<comment type="caution">
    <text evidence="3">The sequence shown here is derived from an EMBL/GenBank/DDBJ whole genome shotgun (WGS) entry which is preliminary data.</text>
</comment>
<reference evidence="4" key="1">
    <citation type="journal article" date="2019" name="Int. J. Syst. Evol. Microbiol.">
        <title>The Global Catalogue of Microorganisms (GCM) 10K type strain sequencing project: providing services to taxonomists for standard genome sequencing and annotation.</title>
        <authorList>
            <consortium name="The Broad Institute Genomics Platform"/>
            <consortium name="The Broad Institute Genome Sequencing Center for Infectious Disease"/>
            <person name="Wu L."/>
            <person name="Ma J."/>
        </authorList>
    </citation>
    <scope>NUCLEOTIDE SEQUENCE [LARGE SCALE GENOMIC DNA]</scope>
    <source>
        <strain evidence="4">CGMCC 4.7246</strain>
    </source>
</reference>
<dbReference type="InterPro" id="IPR011990">
    <property type="entry name" value="TPR-like_helical_dom_sf"/>
</dbReference>
<dbReference type="InterPro" id="IPR053137">
    <property type="entry name" value="NLR-like"/>
</dbReference>